<organism evidence="4 5">
    <name type="scientific">Prorocentrum cordatum</name>
    <dbReference type="NCBI Taxonomy" id="2364126"/>
    <lineage>
        <taxon>Eukaryota</taxon>
        <taxon>Sar</taxon>
        <taxon>Alveolata</taxon>
        <taxon>Dinophyceae</taxon>
        <taxon>Prorocentrales</taxon>
        <taxon>Prorocentraceae</taxon>
        <taxon>Prorocentrum</taxon>
    </lineage>
</organism>
<dbReference type="PANTHER" id="PTHR22696:SF1">
    <property type="entry name" value="E3 UBIQUITIN-PROTEIN LIGASE RNF26"/>
    <property type="match status" value="1"/>
</dbReference>
<keyword evidence="5" id="KW-1185">Reference proteome</keyword>
<dbReference type="SUPFAM" id="SSF57850">
    <property type="entry name" value="RING/U-box"/>
    <property type="match status" value="1"/>
</dbReference>
<reference evidence="4" key="1">
    <citation type="submission" date="2023-10" db="EMBL/GenBank/DDBJ databases">
        <authorList>
            <person name="Chen Y."/>
            <person name="Shah S."/>
            <person name="Dougan E. K."/>
            <person name="Thang M."/>
            <person name="Chan C."/>
        </authorList>
    </citation>
    <scope>NUCLEOTIDE SEQUENCE [LARGE SCALE GENOMIC DNA]</scope>
</reference>
<dbReference type="Pfam" id="PF13920">
    <property type="entry name" value="zf-C3HC4_3"/>
    <property type="match status" value="1"/>
</dbReference>
<feature type="compositionally biased region" description="Basic residues" evidence="2">
    <location>
        <begin position="1"/>
        <end position="20"/>
    </location>
</feature>
<evidence type="ECO:0000256" key="2">
    <source>
        <dbReference type="SAM" id="MobiDB-lite"/>
    </source>
</evidence>
<proteinExistence type="predicted"/>
<evidence type="ECO:0000313" key="4">
    <source>
        <dbReference type="EMBL" id="CAK0908171.1"/>
    </source>
</evidence>
<dbReference type="Proteomes" id="UP001189429">
    <property type="component" value="Unassembled WGS sequence"/>
</dbReference>
<gene>
    <name evidence="4" type="ORF">PCOR1329_LOCUS82927</name>
</gene>
<keyword evidence="1" id="KW-0862">Zinc</keyword>
<feature type="region of interest" description="Disordered" evidence="2">
    <location>
        <begin position="1"/>
        <end position="51"/>
    </location>
</feature>
<dbReference type="InterPro" id="IPR013083">
    <property type="entry name" value="Znf_RING/FYVE/PHD"/>
</dbReference>
<feature type="domain" description="RING-type" evidence="3">
    <location>
        <begin position="96"/>
        <end position="141"/>
    </location>
</feature>
<dbReference type="InterPro" id="IPR001841">
    <property type="entry name" value="Znf_RING"/>
</dbReference>
<keyword evidence="1" id="KW-0479">Metal-binding</keyword>
<protein>
    <recommendedName>
        <fullName evidence="3">RING-type domain-containing protein</fullName>
    </recommendedName>
</protein>
<dbReference type="EMBL" id="CAUYUJ010021970">
    <property type="protein sequence ID" value="CAK0908171.1"/>
    <property type="molecule type" value="Genomic_DNA"/>
</dbReference>
<feature type="region of interest" description="Disordered" evidence="2">
    <location>
        <begin position="58"/>
        <end position="77"/>
    </location>
</feature>
<evidence type="ECO:0000313" key="5">
    <source>
        <dbReference type="Proteomes" id="UP001189429"/>
    </source>
</evidence>
<feature type="compositionally biased region" description="Low complexity" evidence="2">
    <location>
        <begin position="29"/>
        <end position="46"/>
    </location>
</feature>
<dbReference type="PROSITE" id="PS50089">
    <property type="entry name" value="ZF_RING_2"/>
    <property type="match status" value="1"/>
</dbReference>
<dbReference type="PANTHER" id="PTHR22696">
    <property type="entry name" value="E3 UBIQUITIN-PROTEIN LIGASE RNF26"/>
    <property type="match status" value="1"/>
</dbReference>
<name>A0ABN9Y6G8_9DINO</name>
<evidence type="ECO:0000256" key="1">
    <source>
        <dbReference type="PROSITE-ProRule" id="PRU00175"/>
    </source>
</evidence>
<evidence type="ECO:0000259" key="3">
    <source>
        <dbReference type="PROSITE" id="PS50089"/>
    </source>
</evidence>
<accession>A0ABN9Y6G8</accession>
<keyword evidence="1" id="KW-0863">Zinc-finger</keyword>
<dbReference type="Gene3D" id="3.30.40.10">
    <property type="entry name" value="Zinc/RING finger domain, C3HC4 (zinc finger)"/>
    <property type="match status" value="1"/>
</dbReference>
<comment type="caution">
    <text evidence="4">The sequence shown here is derived from an EMBL/GenBank/DDBJ whole genome shotgun (WGS) entry which is preliminary data.</text>
</comment>
<sequence>MLQRERKGRRGRRAPQRQRRPWAPPRRPAPCAAAASRGTRASSGPSWIGGGAGARQELASYGSSGRRHSAGSGGGGGCLAASASASDGWGLNTGLCIVCKQSSASTACLPCGHILVCYPCSMRYDMPNGAVHPDTRCPCCKTPVQQFHRVFTQARSREQR</sequence>